<feature type="compositionally biased region" description="Basic residues" evidence="5">
    <location>
        <begin position="392"/>
        <end position="402"/>
    </location>
</feature>
<dbReference type="PANTHER" id="PTHR22889">
    <property type="entry name" value="WD REPEAT-CONTAINING PROTEIN 89"/>
    <property type="match status" value="1"/>
</dbReference>
<dbReference type="EMBL" id="GECU01029462">
    <property type="protein sequence ID" value="JAS78244.1"/>
    <property type="molecule type" value="Transcribed_RNA"/>
</dbReference>
<gene>
    <name evidence="6" type="ORF">g.13579</name>
</gene>
<protein>
    <recommendedName>
        <fullName evidence="1">WD repeat-containing protein 89</fullName>
    </recommendedName>
</protein>
<dbReference type="InterPro" id="IPR039328">
    <property type="entry name" value="WDR89"/>
</dbReference>
<organism evidence="6">
    <name type="scientific">Homalodisca liturata</name>
    <dbReference type="NCBI Taxonomy" id="320908"/>
    <lineage>
        <taxon>Eukaryota</taxon>
        <taxon>Metazoa</taxon>
        <taxon>Ecdysozoa</taxon>
        <taxon>Arthropoda</taxon>
        <taxon>Hexapoda</taxon>
        <taxon>Insecta</taxon>
        <taxon>Pterygota</taxon>
        <taxon>Neoptera</taxon>
        <taxon>Paraneoptera</taxon>
        <taxon>Hemiptera</taxon>
        <taxon>Auchenorrhyncha</taxon>
        <taxon>Membracoidea</taxon>
        <taxon>Cicadellidae</taxon>
        <taxon>Cicadellinae</taxon>
        <taxon>Proconiini</taxon>
        <taxon>Homalodisca</taxon>
    </lineage>
</organism>
<dbReference type="SUPFAM" id="SSF50978">
    <property type="entry name" value="WD40 repeat-like"/>
    <property type="match status" value="1"/>
</dbReference>
<evidence type="ECO:0000256" key="3">
    <source>
        <dbReference type="ARBA" id="ARBA00022737"/>
    </source>
</evidence>
<evidence type="ECO:0000256" key="2">
    <source>
        <dbReference type="ARBA" id="ARBA00022574"/>
    </source>
</evidence>
<dbReference type="SMART" id="SM00320">
    <property type="entry name" value="WD40"/>
    <property type="match status" value="4"/>
</dbReference>
<feature type="region of interest" description="Disordered" evidence="5">
    <location>
        <begin position="1"/>
        <end position="20"/>
    </location>
</feature>
<dbReference type="InterPro" id="IPR015943">
    <property type="entry name" value="WD40/YVTN_repeat-like_dom_sf"/>
</dbReference>
<sequence>MSNMIEEYQSGSDEESHSCDITPEMETVFTKHFHLDREEAVTLKRNYILHMSAASIGSETRLGLGLASYDACVYSLGASLRCTNSLPPENSPIVNVRFAPDNESLLYVGYSQGTIKLWDLRDTKQCAQQFKDTTDPKSKNLHEKVFSSFDVNCEGRFLCAGTEVTDGDAFLLFWDTRQASLLGGYWECHTDVVTQVKFHPSEKDHLLSGSTDGLINFYDVSQTEEDEALLQSLNTQSSVDKVQWHEGTNTTVSCVTHTSDVQLWHLDDSSPFNTFSRTDIASTLQMNNEDVEDSSYVADVHSTSELDKLFVLAGSNLAKGRCLRSAMVSSGKLSPLSYFDGNKQIVRCSWFEPQAEILVTGGEAGILSLWKCGKEDTLANPSQLKATSKLKEKPHKTKVKPY</sequence>
<accession>A0A1B6HU78</accession>
<name>A0A1B6HU78_9HEMI</name>
<feature type="repeat" description="WD" evidence="4">
    <location>
        <begin position="186"/>
        <end position="228"/>
    </location>
</feature>
<evidence type="ECO:0000313" key="6">
    <source>
        <dbReference type="EMBL" id="JAS78244.1"/>
    </source>
</evidence>
<dbReference type="InterPro" id="IPR036322">
    <property type="entry name" value="WD40_repeat_dom_sf"/>
</dbReference>
<dbReference type="Pfam" id="PF00400">
    <property type="entry name" value="WD40"/>
    <property type="match status" value="2"/>
</dbReference>
<dbReference type="PANTHER" id="PTHR22889:SF0">
    <property type="entry name" value="WD REPEAT-CONTAINING PROTEIN 89"/>
    <property type="match status" value="1"/>
</dbReference>
<evidence type="ECO:0000256" key="4">
    <source>
        <dbReference type="PROSITE-ProRule" id="PRU00221"/>
    </source>
</evidence>
<dbReference type="PROSITE" id="PS50082">
    <property type="entry name" value="WD_REPEATS_2"/>
    <property type="match status" value="2"/>
</dbReference>
<keyword evidence="3" id="KW-0677">Repeat</keyword>
<evidence type="ECO:0000256" key="1">
    <source>
        <dbReference type="ARBA" id="ARBA00021125"/>
    </source>
</evidence>
<proteinExistence type="predicted"/>
<evidence type="ECO:0000256" key="5">
    <source>
        <dbReference type="SAM" id="MobiDB-lite"/>
    </source>
</evidence>
<dbReference type="InterPro" id="IPR001680">
    <property type="entry name" value="WD40_rpt"/>
</dbReference>
<dbReference type="Gene3D" id="2.130.10.10">
    <property type="entry name" value="YVTN repeat-like/Quinoprotein amine dehydrogenase"/>
    <property type="match status" value="2"/>
</dbReference>
<keyword evidence="2 4" id="KW-0853">WD repeat</keyword>
<feature type="repeat" description="WD" evidence="4">
    <location>
        <begin position="86"/>
        <end position="128"/>
    </location>
</feature>
<dbReference type="AlphaFoldDB" id="A0A1B6HU78"/>
<feature type="region of interest" description="Disordered" evidence="5">
    <location>
        <begin position="383"/>
        <end position="402"/>
    </location>
</feature>
<reference evidence="6" key="1">
    <citation type="submission" date="2015-11" db="EMBL/GenBank/DDBJ databases">
        <title>De novo transcriptome assembly of four potential Pierce s Disease insect vectors from Arizona vineyards.</title>
        <authorList>
            <person name="Tassone E.E."/>
        </authorList>
    </citation>
    <scope>NUCLEOTIDE SEQUENCE</scope>
</reference>